<feature type="compositionally biased region" description="Basic and acidic residues" evidence="2">
    <location>
        <begin position="364"/>
        <end position="383"/>
    </location>
</feature>
<reference evidence="3 4" key="1">
    <citation type="submission" date="2023-01" db="EMBL/GenBank/DDBJ databases">
        <title>Analysis of 21 Apiospora genomes using comparative genomics revels a genus with tremendous synthesis potential of carbohydrate active enzymes and secondary metabolites.</title>
        <authorList>
            <person name="Sorensen T."/>
        </authorList>
    </citation>
    <scope>NUCLEOTIDE SEQUENCE [LARGE SCALE GENOMIC DNA]</scope>
    <source>
        <strain evidence="3 4">CBS 135458</strain>
    </source>
</reference>
<evidence type="ECO:0000256" key="2">
    <source>
        <dbReference type="SAM" id="MobiDB-lite"/>
    </source>
</evidence>
<dbReference type="Proteomes" id="UP001480595">
    <property type="component" value="Unassembled WGS sequence"/>
</dbReference>
<evidence type="ECO:0000256" key="1">
    <source>
        <dbReference type="SAM" id="Coils"/>
    </source>
</evidence>
<gene>
    <name evidence="3" type="ORF">PG994_003514</name>
</gene>
<comment type="caution">
    <text evidence="3">The sequence shown here is derived from an EMBL/GenBank/DDBJ whole genome shotgun (WGS) entry which is preliminary data.</text>
</comment>
<evidence type="ECO:0000313" key="3">
    <source>
        <dbReference type="EMBL" id="KAK8076242.1"/>
    </source>
</evidence>
<organism evidence="3 4">
    <name type="scientific">Apiospora phragmitis</name>
    <dbReference type="NCBI Taxonomy" id="2905665"/>
    <lineage>
        <taxon>Eukaryota</taxon>
        <taxon>Fungi</taxon>
        <taxon>Dikarya</taxon>
        <taxon>Ascomycota</taxon>
        <taxon>Pezizomycotina</taxon>
        <taxon>Sordariomycetes</taxon>
        <taxon>Xylariomycetidae</taxon>
        <taxon>Amphisphaeriales</taxon>
        <taxon>Apiosporaceae</taxon>
        <taxon>Apiospora</taxon>
    </lineage>
</organism>
<name>A0ABR1VYG7_9PEZI</name>
<dbReference type="EMBL" id="JAQQWL010000004">
    <property type="protein sequence ID" value="KAK8076242.1"/>
    <property type="molecule type" value="Genomic_DNA"/>
</dbReference>
<feature type="coiled-coil region" evidence="1">
    <location>
        <begin position="172"/>
        <end position="261"/>
    </location>
</feature>
<feature type="region of interest" description="Disordered" evidence="2">
    <location>
        <begin position="358"/>
        <end position="383"/>
    </location>
</feature>
<feature type="region of interest" description="Disordered" evidence="2">
    <location>
        <begin position="1"/>
        <end position="108"/>
    </location>
</feature>
<dbReference type="RefSeq" id="XP_066719201.1">
    <property type="nucleotide sequence ID" value="XM_066854923.1"/>
</dbReference>
<keyword evidence="4" id="KW-1185">Reference proteome</keyword>
<proteinExistence type="predicted"/>
<accession>A0ABR1VYG7</accession>
<feature type="compositionally biased region" description="Polar residues" evidence="2">
    <location>
        <begin position="93"/>
        <end position="102"/>
    </location>
</feature>
<evidence type="ECO:0000313" key="4">
    <source>
        <dbReference type="Proteomes" id="UP001480595"/>
    </source>
</evidence>
<protein>
    <submittedName>
        <fullName evidence="3">Uncharacterized protein</fullName>
    </submittedName>
</protein>
<keyword evidence="1" id="KW-0175">Coiled coil</keyword>
<sequence length="383" mass="42189">MSGSKRATLVEVKPAHDASPGTSGGLPKKPKKQTNVIDLVSDSEDDGTPPPLATALKRRSSKISGSREANPRPIKKPTPALRAPTAPNPIVRKTSSMPNGKTTHGDTVPASRFEAAQKQTRLANSTVADLKAEIEGVKAELLATKNTLSHRDAEVDSYKRMEAEFVRTKGMLSKQEAELDKVTQEKTELTKQVEQVTAENEQLSNDLADTVRDAHEAGRMRDRLAAGQAEQLEMDALLLEYRDKITKMAKMEDELEELRKACAVSVALYASHKDEFEHARDAHGDLKNERDAAIALAESHKEHIDAFKKSLTLANKSLDRARTDESAQIARIDQIEGEIQDLETIRDGLESTNEEIMAKLGSAEAEKRGRRGAREDCRGEKER</sequence>
<dbReference type="Gene3D" id="1.10.287.1490">
    <property type="match status" value="1"/>
</dbReference>
<dbReference type="GeneID" id="92087986"/>